<evidence type="ECO:0000256" key="8">
    <source>
        <dbReference type="ARBA" id="ARBA00049896"/>
    </source>
</evidence>
<evidence type="ECO:0000313" key="12">
    <source>
        <dbReference type="EMBL" id="MDP9805988.1"/>
    </source>
</evidence>
<evidence type="ECO:0000256" key="3">
    <source>
        <dbReference type="ARBA" id="ARBA00022723"/>
    </source>
</evidence>
<organism evidence="12 13">
    <name type="scientific">Trueperella bonasi</name>
    <dbReference type="NCBI Taxonomy" id="312286"/>
    <lineage>
        <taxon>Bacteria</taxon>
        <taxon>Bacillati</taxon>
        <taxon>Actinomycetota</taxon>
        <taxon>Actinomycetes</taxon>
        <taxon>Actinomycetales</taxon>
        <taxon>Actinomycetaceae</taxon>
        <taxon>Trueperella</taxon>
    </lineage>
</organism>
<proteinExistence type="predicted"/>
<evidence type="ECO:0000256" key="7">
    <source>
        <dbReference type="ARBA" id="ARBA00030236"/>
    </source>
</evidence>
<evidence type="ECO:0000313" key="13">
    <source>
        <dbReference type="Proteomes" id="UP001243212"/>
    </source>
</evidence>
<dbReference type="EMBL" id="JAUSQX010000001">
    <property type="protein sequence ID" value="MDP9805988.1"/>
    <property type="molecule type" value="Genomic_DNA"/>
</dbReference>
<dbReference type="InterPro" id="IPR010644">
    <property type="entry name" value="ChdC/CLD"/>
</dbReference>
<comment type="cofactor">
    <cofactor evidence="9">
        <name>Fe-coproporphyrin III</name>
        <dbReference type="ChEBI" id="CHEBI:68438"/>
    </cofactor>
</comment>
<protein>
    <recommendedName>
        <fullName evidence="1">Coproheme decarboxylase</fullName>
        <ecNumber evidence="10">1.3.98.5</ecNumber>
    </recommendedName>
    <alternativeName>
        <fullName evidence="6">Coproheme III oxidative decarboxylase</fullName>
    </alternativeName>
    <alternativeName>
        <fullName evidence="7">Hydrogen peroxide-dependent heme synthase</fullName>
    </alternativeName>
</protein>
<comment type="catalytic activity">
    <reaction evidence="8">
        <text>Fe-coproporphyrin III + 2 H2O2 + 2 H(+) = heme b + 2 CO2 + 4 H2O</text>
        <dbReference type="Rhea" id="RHEA:56516"/>
        <dbReference type="ChEBI" id="CHEBI:15377"/>
        <dbReference type="ChEBI" id="CHEBI:15378"/>
        <dbReference type="ChEBI" id="CHEBI:16240"/>
        <dbReference type="ChEBI" id="CHEBI:16526"/>
        <dbReference type="ChEBI" id="CHEBI:60344"/>
        <dbReference type="ChEBI" id="CHEBI:68438"/>
        <dbReference type="EC" id="1.3.98.5"/>
    </reaction>
    <physiologicalReaction direction="left-to-right" evidence="8">
        <dbReference type="Rhea" id="RHEA:56517"/>
    </physiologicalReaction>
</comment>
<dbReference type="NCBIfam" id="NF042928">
    <property type="entry name" value="HemQ_actino"/>
    <property type="match status" value="1"/>
</dbReference>
<dbReference type="Proteomes" id="UP001243212">
    <property type="component" value="Unassembled WGS sequence"/>
</dbReference>
<evidence type="ECO:0000256" key="1">
    <source>
        <dbReference type="ARBA" id="ARBA00014413"/>
    </source>
</evidence>
<name>A0ABT9NF16_9ACTO</name>
<comment type="caution">
    <text evidence="12">The sequence shown here is derived from an EMBL/GenBank/DDBJ whole genome shotgun (WGS) entry which is preliminary data.</text>
</comment>
<evidence type="ECO:0000256" key="5">
    <source>
        <dbReference type="ARBA" id="ARBA00023444"/>
    </source>
</evidence>
<dbReference type="RefSeq" id="WP_307682235.1">
    <property type="nucleotide sequence ID" value="NZ_JAUSQX010000001.1"/>
</dbReference>
<sequence length="249" mass="28011">MSHHPAPHHGAPHHGAPHHGGGHDSHGHPDPEFVDHLNSTRPFVMWAVFAGGRHIDDVDAAVSAAESAIDDSGVKVRGFYDLAGYRADADLMAWFIADTPEQLQAAYRALANSKLDLTPVWSVIAQHKPAEFNKAHLPGMFVHEEAPAYASVYPFVRSYDWYLLEPWKRASIMKNHGMAGRDFGDLVTSTLATFSLSDYEWVVALEGDDLTRIVDLMYAFRNTEARLYVRQDTPFFTGRRCELRDWARR</sequence>
<dbReference type="Gene3D" id="3.30.70.1030">
    <property type="entry name" value="Apc35880, domain 1"/>
    <property type="match status" value="1"/>
</dbReference>
<keyword evidence="2" id="KW-0349">Heme</keyword>
<evidence type="ECO:0000256" key="6">
    <source>
        <dbReference type="ARBA" id="ARBA00029882"/>
    </source>
</evidence>
<accession>A0ABT9NF16</accession>
<keyword evidence="4" id="KW-0408">Iron</keyword>
<dbReference type="PANTHER" id="PTHR36843:SF1">
    <property type="entry name" value="COPROHEME DECARBOXYLASE"/>
    <property type="match status" value="1"/>
</dbReference>
<dbReference type="PANTHER" id="PTHR36843">
    <property type="entry name" value="HEME-DEPENDENT PEROXIDASE YWFI-RELATED"/>
    <property type="match status" value="1"/>
</dbReference>
<dbReference type="EC" id="1.3.98.5" evidence="10"/>
<evidence type="ECO:0000256" key="9">
    <source>
        <dbReference type="ARBA" id="ARBA00049935"/>
    </source>
</evidence>
<comment type="pathway">
    <text evidence="5">Porphyrin-containing compound metabolism.</text>
</comment>
<keyword evidence="13" id="KW-1185">Reference proteome</keyword>
<evidence type="ECO:0000256" key="11">
    <source>
        <dbReference type="SAM" id="MobiDB-lite"/>
    </source>
</evidence>
<feature type="region of interest" description="Disordered" evidence="11">
    <location>
        <begin position="1"/>
        <end position="34"/>
    </location>
</feature>
<evidence type="ECO:0000256" key="2">
    <source>
        <dbReference type="ARBA" id="ARBA00022617"/>
    </source>
</evidence>
<feature type="compositionally biased region" description="Basic and acidic residues" evidence="11">
    <location>
        <begin position="21"/>
        <end position="34"/>
    </location>
</feature>
<evidence type="ECO:0000256" key="10">
    <source>
        <dbReference type="ARBA" id="ARBA00050019"/>
    </source>
</evidence>
<gene>
    <name evidence="12" type="ORF">J2S70_000570</name>
</gene>
<dbReference type="Pfam" id="PF06778">
    <property type="entry name" value="Chlor_dismutase"/>
    <property type="match status" value="1"/>
</dbReference>
<dbReference type="InterPro" id="IPR011008">
    <property type="entry name" value="Dimeric_a/b-barrel"/>
</dbReference>
<dbReference type="SUPFAM" id="SSF54909">
    <property type="entry name" value="Dimeric alpha+beta barrel"/>
    <property type="match status" value="1"/>
</dbReference>
<evidence type="ECO:0000256" key="4">
    <source>
        <dbReference type="ARBA" id="ARBA00023004"/>
    </source>
</evidence>
<keyword evidence="3" id="KW-0479">Metal-binding</keyword>
<feature type="compositionally biased region" description="Basic residues" evidence="11">
    <location>
        <begin position="1"/>
        <end position="17"/>
    </location>
</feature>
<reference evidence="12 13" key="1">
    <citation type="submission" date="2023-07" db="EMBL/GenBank/DDBJ databases">
        <title>Sequencing the genomes of 1000 actinobacteria strains.</title>
        <authorList>
            <person name="Klenk H.-P."/>
        </authorList>
    </citation>
    <scope>NUCLEOTIDE SEQUENCE [LARGE SCALE GENOMIC DNA]</scope>
    <source>
        <strain evidence="12 13">DSM 17163</strain>
    </source>
</reference>